<reference evidence="1" key="1">
    <citation type="journal article" date="2023" name="Mol. Ecol. Resour.">
        <title>Chromosome-level genome assembly of a triploid poplar Populus alba 'Berolinensis'.</title>
        <authorList>
            <person name="Chen S."/>
            <person name="Yu Y."/>
            <person name="Wang X."/>
            <person name="Wang S."/>
            <person name="Zhang T."/>
            <person name="Zhou Y."/>
            <person name="He R."/>
            <person name="Meng N."/>
            <person name="Wang Y."/>
            <person name="Liu W."/>
            <person name="Liu Z."/>
            <person name="Liu J."/>
            <person name="Guo Q."/>
            <person name="Huang H."/>
            <person name="Sederoff R.R."/>
            <person name="Wang G."/>
            <person name="Qu G."/>
            <person name="Chen S."/>
        </authorList>
    </citation>
    <scope>NUCLEOTIDE SEQUENCE</scope>
    <source>
        <strain evidence="1">SC-2020</strain>
    </source>
</reference>
<evidence type="ECO:0000313" key="1">
    <source>
        <dbReference type="EMBL" id="KAJ7008695.1"/>
    </source>
</evidence>
<dbReference type="AlphaFoldDB" id="A0AAD6RHV0"/>
<organism evidence="1 2">
    <name type="scientific">Populus alba x Populus x berolinensis</name>
    <dbReference type="NCBI Taxonomy" id="444605"/>
    <lineage>
        <taxon>Eukaryota</taxon>
        <taxon>Viridiplantae</taxon>
        <taxon>Streptophyta</taxon>
        <taxon>Embryophyta</taxon>
        <taxon>Tracheophyta</taxon>
        <taxon>Spermatophyta</taxon>
        <taxon>Magnoliopsida</taxon>
        <taxon>eudicotyledons</taxon>
        <taxon>Gunneridae</taxon>
        <taxon>Pentapetalae</taxon>
        <taxon>rosids</taxon>
        <taxon>fabids</taxon>
        <taxon>Malpighiales</taxon>
        <taxon>Salicaceae</taxon>
        <taxon>Saliceae</taxon>
        <taxon>Populus</taxon>
    </lineage>
</organism>
<accession>A0AAD6RHV0</accession>
<dbReference type="Proteomes" id="UP001164929">
    <property type="component" value="Chromosome 2"/>
</dbReference>
<comment type="caution">
    <text evidence="1">The sequence shown here is derived from an EMBL/GenBank/DDBJ whole genome shotgun (WGS) entry which is preliminary data.</text>
</comment>
<keyword evidence="2" id="KW-1185">Reference proteome</keyword>
<evidence type="ECO:0000313" key="2">
    <source>
        <dbReference type="Proteomes" id="UP001164929"/>
    </source>
</evidence>
<protein>
    <submittedName>
        <fullName evidence="1">Uncharacterized protein</fullName>
    </submittedName>
</protein>
<sequence length="146" mass="17258">MAWLSNSPLTPVFQTVLVYFRPDTRLLETVKHNLRWYRLPSLRVKRLLLFELLLNGNGNTRSGRPGHKIERLNIFTSERVLTAADIFLFHQGFHHLMLRKQMQRWDCGGCEVVVTRDTGPERQRKGWMGYIKLKEEPLKWRQVGQS</sequence>
<gene>
    <name evidence="1" type="ORF">NC653_007377</name>
</gene>
<proteinExistence type="predicted"/>
<name>A0AAD6RHV0_9ROSI</name>
<dbReference type="EMBL" id="JAQIZT010000002">
    <property type="protein sequence ID" value="KAJ7008695.1"/>
    <property type="molecule type" value="Genomic_DNA"/>
</dbReference>